<proteinExistence type="predicted"/>
<keyword evidence="1" id="KW-0472">Membrane</keyword>
<sequence length="125" mass="15084">MNALHNLLNENQKYVLPPSFHFSKSTIRKQDPMFTFSSLRCFVIPFKLIDRKKLCAKHPHYNFKLVILKRHNLHKMRYSLKAPHLYPFDKTSRIFKFLCKNLKVIAHIAFFPLFFFLFFTHKTIP</sequence>
<protein>
    <submittedName>
        <fullName evidence="2">Uncharacterized protein</fullName>
    </submittedName>
</protein>
<keyword evidence="3" id="KW-1185">Reference proteome</keyword>
<keyword evidence="1" id="KW-1133">Transmembrane helix</keyword>
<evidence type="ECO:0000313" key="2">
    <source>
        <dbReference type="EMBL" id="EJF97831.1"/>
    </source>
</evidence>
<evidence type="ECO:0000313" key="3">
    <source>
        <dbReference type="Proteomes" id="UP000002648"/>
    </source>
</evidence>
<organism evidence="2 3">
    <name type="scientific">Bartonella taylorii 8TBB</name>
    <dbReference type="NCBI Taxonomy" id="1094560"/>
    <lineage>
        <taxon>Bacteria</taxon>
        <taxon>Pseudomonadati</taxon>
        <taxon>Pseudomonadota</taxon>
        <taxon>Alphaproteobacteria</taxon>
        <taxon>Hyphomicrobiales</taxon>
        <taxon>Bartonellaceae</taxon>
        <taxon>Bartonella</taxon>
    </lineage>
</organism>
<name>A0A9P2S101_BARTA</name>
<evidence type="ECO:0000256" key="1">
    <source>
        <dbReference type="SAM" id="Phobius"/>
    </source>
</evidence>
<dbReference type="Proteomes" id="UP000002648">
    <property type="component" value="Unassembled WGS sequence"/>
</dbReference>
<gene>
    <name evidence="2" type="ORF">ME9_00012</name>
</gene>
<dbReference type="EMBL" id="AIMD01000002">
    <property type="protein sequence ID" value="EJF97831.1"/>
    <property type="molecule type" value="Genomic_DNA"/>
</dbReference>
<accession>A0A9P2S101</accession>
<reference evidence="2 3" key="1">
    <citation type="submission" date="2012-03" db="EMBL/GenBank/DDBJ databases">
        <title>The Genome Sequence of Bartonella taylorii 8TBB.</title>
        <authorList>
            <consortium name="The Broad Institute Genome Sequencing Platform"/>
            <consortium name="The Broad Institute Genome Sequencing Center for Infectious Disease"/>
            <person name="Feldgarden M."/>
            <person name="Kirby J."/>
            <person name="Kosoy M."/>
            <person name="Birtles R."/>
            <person name="Probert W.S."/>
            <person name="Chiaraviglio L."/>
            <person name="Young S.K."/>
            <person name="Zeng Q."/>
            <person name="Gargeya S."/>
            <person name="Fitzgerald M."/>
            <person name="Haas B."/>
            <person name="Abouelleil A."/>
            <person name="Alvarado L."/>
            <person name="Arachchi H.M."/>
            <person name="Berlin A."/>
            <person name="Chapman S.B."/>
            <person name="Gearin G."/>
            <person name="Goldberg J."/>
            <person name="Griggs A."/>
            <person name="Gujja S."/>
            <person name="Hansen M."/>
            <person name="Heiman D."/>
            <person name="Howarth C."/>
            <person name="Larimer J."/>
            <person name="Lui A."/>
            <person name="MacDonald P.J.P."/>
            <person name="McCowen C."/>
            <person name="Montmayeur A."/>
            <person name="Murphy C."/>
            <person name="Neiman D."/>
            <person name="Pearson M."/>
            <person name="Priest M."/>
            <person name="Roberts A."/>
            <person name="Saif S."/>
            <person name="Shea T."/>
            <person name="Sisk P."/>
            <person name="Stolte C."/>
            <person name="Sykes S."/>
            <person name="Wortman J."/>
            <person name="Nusbaum C."/>
            <person name="Birren B."/>
        </authorList>
    </citation>
    <scope>NUCLEOTIDE SEQUENCE [LARGE SCALE GENOMIC DNA]</scope>
    <source>
        <strain evidence="2 3">8TBB</strain>
    </source>
</reference>
<comment type="caution">
    <text evidence="2">The sequence shown here is derived from an EMBL/GenBank/DDBJ whole genome shotgun (WGS) entry which is preliminary data.</text>
</comment>
<keyword evidence="1" id="KW-0812">Transmembrane</keyword>
<dbReference type="AlphaFoldDB" id="A0A9P2S101"/>
<feature type="transmembrane region" description="Helical" evidence="1">
    <location>
        <begin position="102"/>
        <end position="119"/>
    </location>
</feature>